<sequence length="623" mass="67402">MTFFNLARRASLGIKLTAILTIVGIVGFAGVLALLIAVITPSFNRLEATAVQGHIERTRAALDEYASKVEIAVKDYGVWDDSYKYMNGQGDARFVETVFSVLAFTNLDINGMAYVGNDGHIHQTRYVDLAAQADDAARISPFNALITSRAVRDLAAERESAHFYARLGDRIVAVGIAKVLMSDGTGTSPGFVVMARQITSDQLSHLIQLDARFGLGRAHQETAVRERPRTLDIAVDIDGLNRIHIANANFVVQRDFTLLGNRMLMLIVLGTASLLILVLFVLRQTITRLVISPLAKVEHHMQDVSASGHLRPLGNPERGDEIGSLVRSFNAMLAQLKDLREQVEIQSFKLGQSESAIGVMHNVRNGLNPISVIVSQGLATQPVIAPKDVARALAELAQDDIPAARRQKLAAFLLAALELHREQTDKRRDDMVSARDCLNNVLEIIGHQQTIAHERIDTGPCDVLAVIEQNAALARYAGSGAIDFTCPAETQFADANRLLLSQVIGNLFANAIEAIASAGRDPGHISVAVDRFARPDGDVVEIRISDDGEGFDHSRGQQLFRRGFSSRKQKSGGLGLHWCANSINAMQGTLTLVSPGVDQGATATITLRAADAPPAMREAAEAA</sequence>
<dbReference type="PROSITE" id="PS50109">
    <property type="entry name" value="HIS_KIN"/>
    <property type="match status" value="1"/>
</dbReference>
<dbReference type="InterPro" id="IPR003660">
    <property type="entry name" value="HAMP_dom"/>
</dbReference>
<dbReference type="InterPro" id="IPR036890">
    <property type="entry name" value="HATPase_C_sf"/>
</dbReference>
<dbReference type="GO" id="GO:0016020">
    <property type="term" value="C:membrane"/>
    <property type="evidence" value="ECO:0007669"/>
    <property type="project" value="UniProtKB-SubCell"/>
</dbReference>
<dbReference type="InterPro" id="IPR007892">
    <property type="entry name" value="CHASE4"/>
</dbReference>
<dbReference type="SUPFAM" id="SSF158472">
    <property type="entry name" value="HAMP domain-like"/>
    <property type="match status" value="1"/>
</dbReference>
<evidence type="ECO:0000256" key="6">
    <source>
        <dbReference type="ARBA" id="ARBA00022741"/>
    </source>
</evidence>
<dbReference type="EC" id="2.7.13.3" evidence="3"/>
<dbReference type="Pfam" id="PF02518">
    <property type="entry name" value="HATPase_c"/>
    <property type="match status" value="1"/>
</dbReference>
<dbReference type="SUPFAM" id="SSF55874">
    <property type="entry name" value="ATPase domain of HSP90 chaperone/DNA topoisomerase II/histidine kinase"/>
    <property type="match status" value="1"/>
</dbReference>
<evidence type="ECO:0000256" key="8">
    <source>
        <dbReference type="ARBA" id="ARBA00022840"/>
    </source>
</evidence>
<dbReference type="RefSeq" id="WP_089220318.1">
    <property type="nucleotide sequence ID" value="NZ_FZOS01000017.1"/>
</dbReference>
<gene>
    <name evidence="12" type="ORF">SAMN06295912_11733</name>
</gene>
<dbReference type="CDD" id="cd06225">
    <property type="entry name" value="HAMP"/>
    <property type="match status" value="1"/>
</dbReference>
<evidence type="ECO:0000256" key="1">
    <source>
        <dbReference type="ARBA" id="ARBA00000085"/>
    </source>
</evidence>
<evidence type="ECO:0000313" key="12">
    <source>
        <dbReference type="EMBL" id="SNS80927.1"/>
    </source>
</evidence>
<evidence type="ECO:0000259" key="11">
    <source>
        <dbReference type="PROSITE" id="PS50885"/>
    </source>
</evidence>
<dbReference type="GO" id="GO:0004673">
    <property type="term" value="F:protein histidine kinase activity"/>
    <property type="evidence" value="ECO:0007669"/>
    <property type="project" value="UniProtKB-EC"/>
</dbReference>
<dbReference type="InterPro" id="IPR005467">
    <property type="entry name" value="His_kinase_dom"/>
</dbReference>
<dbReference type="EMBL" id="FZOS01000017">
    <property type="protein sequence ID" value="SNS80927.1"/>
    <property type="molecule type" value="Genomic_DNA"/>
</dbReference>
<evidence type="ECO:0000256" key="9">
    <source>
        <dbReference type="SAM" id="Phobius"/>
    </source>
</evidence>
<dbReference type="SMART" id="SM00387">
    <property type="entry name" value="HATPase_c"/>
    <property type="match status" value="1"/>
</dbReference>
<reference evidence="13" key="1">
    <citation type="submission" date="2017-06" db="EMBL/GenBank/DDBJ databases">
        <authorList>
            <person name="Varghese N."/>
            <person name="Submissions S."/>
        </authorList>
    </citation>
    <scope>NUCLEOTIDE SEQUENCE [LARGE SCALE GENOMIC DNA]</scope>
    <source>
        <strain evidence="13">LNB2</strain>
    </source>
</reference>
<feature type="domain" description="HAMP" evidence="11">
    <location>
        <begin position="288"/>
        <end position="341"/>
    </location>
</feature>
<keyword evidence="9" id="KW-0812">Transmembrane</keyword>
<evidence type="ECO:0000256" key="4">
    <source>
        <dbReference type="ARBA" id="ARBA00022553"/>
    </source>
</evidence>
<dbReference type="SMART" id="SM00304">
    <property type="entry name" value="HAMP"/>
    <property type="match status" value="1"/>
</dbReference>
<keyword evidence="7" id="KW-0418">Kinase</keyword>
<dbReference type="OrthoDB" id="7904633at2"/>
<evidence type="ECO:0000256" key="3">
    <source>
        <dbReference type="ARBA" id="ARBA00012438"/>
    </source>
</evidence>
<dbReference type="GO" id="GO:0007165">
    <property type="term" value="P:signal transduction"/>
    <property type="evidence" value="ECO:0007669"/>
    <property type="project" value="InterPro"/>
</dbReference>
<dbReference type="PROSITE" id="PS50885">
    <property type="entry name" value="HAMP"/>
    <property type="match status" value="1"/>
</dbReference>
<dbReference type="PANTHER" id="PTHR44936">
    <property type="entry name" value="SENSOR PROTEIN CREC"/>
    <property type="match status" value="1"/>
</dbReference>
<dbReference type="Gene3D" id="3.30.565.10">
    <property type="entry name" value="Histidine kinase-like ATPase, C-terminal domain"/>
    <property type="match status" value="1"/>
</dbReference>
<comment type="subcellular location">
    <subcellularLocation>
        <location evidence="2">Membrane</location>
    </subcellularLocation>
</comment>
<feature type="domain" description="Histidine kinase" evidence="10">
    <location>
        <begin position="495"/>
        <end position="611"/>
    </location>
</feature>
<keyword evidence="9" id="KW-0472">Membrane</keyword>
<evidence type="ECO:0000256" key="5">
    <source>
        <dbReference type="ARBA" id="ARBA00022679"/>
    </source>
</evidence>
<organism evidence="12 13">
    <name type="scientific">Edaphosphingomonas laterariae</name>
    <dbReference type="NCBI Taxonomy" id="861865"/>
    <lineage>
        <taxon>Bacteria</taxon>
        <taxon>Pseudomonadati</taxon>
        <taxon>Pseudomonadota</taxon>
        <taxon>Alphaproteobacteria</taxon>
        <taxon>Sphingomonadales</taxon>
        <taxon>Rhizorhabdaceae</taxon>
        <taxon>Edaphosphingomonas</taxon>
    </lineage>
</organism>
<keyword evidence="9" id="KW-1133">Transmembrane helix</keyword>
<protein>
    <recommendedName>
        <fullName evidence="3">histidine kinase</fullName>
        <ecNumber evidence="3">2.7.13.3</ecNumber>
    </recommendedName>
</protein>
<keyword evidence="4" id="KW-0597">Phosphoprotein</keyword>
<evidence type="ECO:0000313" key="13">
    <source>
        <dbReference type="Proteomes" id="UP000198281"/>
    </source>
</evidence>
<proteinExistence type="predicted"/>
<name>A0A239HHT3_9SPHN</name>
<accession>A0A239HHT3</accession>
<feature type="transmembrane region" description="Helical" evidence="9">
    <location>
        <begin position="263"/>
        <end position="282"/>
    </location>
</feature>
<evidence type="ECO:0000256" key="7">
    <source>
        <dbReference type="ARBA" id="ARBA00022777"/>
    </source>
</evidence>
<dbReference type="Pfam" id="PF00672">
    <property type="entry name" value="HAMP"/>
    <property type="match status" value="1"/>
</dbReference>
<dbReference type="InterPro" id="IPR003594">
    <property type="entry name" value="HATPase_dom"/>
</dbReference>
<evidence type="ECO:0000256" key="2">
    <source>
        <dbReference type="ARBA" id="ARBA00004370"/>
    </source>
</evidence>
<dbReference type="GO" id="GO:0005524">
    <property type="term" value="F:ATP binding"/>
    <property type="evidence" value="ECO:0007669"/>
    <property type="project" value="UniProtKB-KW"/>
</dbReference>
<feature type="transmembrane region" description="Helical" evidence="9">
    <location>
        <begin position="12"/>
        <end position="39"/>
    </location>
</feature>
<evidence type="ECO:0000259" key="10">
    <source>
        <dbReference type="PROSITE" id="PS50109"/>
    </source>
</evidence>
<keyword evidence="8" id="KW-0067">ATP-binding</keyword>
<dbReference type="Gene3D" id="6.10.340.10">
    <property type="match status" value="1"/>
</dbReference>
<dbReference type="PANTHER" id="PTHR44936:SF10">
    <property type="entry name" value="SENSOR PROTEIN RSTB"/>
    <property type="match status" value="1"/>
</dbReference>
<keyword evidence="13" id="KW-1185">Reference proteome</keyword>
<dbReference type="Pfam" id="PF05228">
    <property type="entry name" value="CHASE4"/>
    <property type="match status" value="1"/>
</dbReference>
<comment type="catalytic activity">
    <reaction evidence="1">
        <text>ATP + protein L-histidine = ADP + protein N-phospho-L-histidine.</text>
        <dbReference type="EC" id="2.7.13.3"/>
    </reaction>
</comment>
<dbReference type="AlphaFoldDB" id="A0A239HHT3"/>
<keyword evidence="6" id="KW-0547">Nucleotide-binding</keyword>
<dbReference type="Proteomes" id="UP000198281">
    <property type="component" value="Unassembled WGS sequence"/>
</dbReference>
<dbReference type="InterPro" id="IPR050980">
    <property type="entry name" value="2C_sensor_his_kinase"/>
</dbReference>
<keyword evidence="5" id="KW-0808">Transferase</keyword>